<organism evidence="3 4">
    <name type="scientific">Lactococcus lactis</name>
    <dbReference type="NCBI Taxonomy" id="1358"/>
    <lineage>
        <taxon>Bacteria</taxon>
        <taxon>Bacillati</taxon>
        <taxon>Bacillota</taxon>
        <taxon>Bacilli</taxon>
        <taxon>Lactobacillales</taxon>
        <taxon>Streptococcaceae</taxon>
        <taxon>Lactococcus</taxon>
    </lineage>
</organism>
<gene>
    <name evidence="1" type="ORF">M2256_001877</name>
    <name evidence="2" type="ORF">M2256_001963</name>
    <name evidence="3" type="ORF">M2256_002697</name>
</gene>
<dbReference type="EMBL" id="JAOQNN010000001">
    <property type="protein sequence ID" value="MCW2281419.1"/>
    <property type="molecule type" value="Genomic_DNA"/>
</dbReference>
<dbReference type="EMBL" id="JAOQNN010000002">
    <property type="protein sequence ID" value="MCW2282175.1"/>
    <property type="molecule type" value="Genomic_DNA"/>
</dbReference>
<evidence type="ECO:0000313" key="1">
    <source>
        <dbReference type="EMBL" id="MCW2281419.1"/>
    </source>
</evidence>
<dbReference type="Proteomes" id="UP001207687">
    <property type="component" value="Unassembled WGS sequence"/>
</dbReference>
<comment type="caution">
    <text evidence="3">The sequence shown here is derived from an EMBL/GenBank/DDBJ whole genome shotgun (WGS) entry which is preliminary data.</text>
</comment>
<evidence type="ECO:0000313" key="2">
    <source>
        <dbReference type="EMBL" id="MCW2281441.1"/>
    </source>
</evidence>
<evidence type="ECO:0008006" key="5">
    <source>
        <dbReference type="Google" id="ProtNLM"/>
    </source>
</evidence>
<dbReference type="EMBL" id="JAOQNN010000002">
    <property type="protein sequence ID" value="MCW2281441.1"/>
    <property type="molecule type" value="Genomic_DNA"/>
</dbReference>
<accession>A0AAW5TLU6</accession>
<evidence type="ECO:0000313" key="3">
    <source>
        <dbReference type="EMBL" id="MCW2282175.1"/>
    </source>
</evidence>
<dbReference type="InterPro" id="IPR024411">
    <property type="entry name" value="Tail_terminator_phage"/>
</dbReference>
<dbReference type="RefSeq" id="WP_264653972.1">
    <property type="nucleotide sequence ID" value="NZ_JAOQNN010000001.1"/>
</dbReference>
<dbReference type="Pfam" id="PF12691">
    <property type="entry name" value="Phage_tail_terminator_6"/>
    <property type="match status" value="1"/>
</dbReference>
<sequence length="135" mass="15242">MDINERLCDVINAIPNLPQECKIGYLLSEDSFQLFSIPGGRTISEDYAGNKDKELIFEVGIRTQDQEMADKLLWLVANLIEDLEELESNDNSFVFQSIEITGTPFVSEQDTRGYSVYALNFKVNIIQLSGGKINE</sequence>
<evidence type="ECO:0000313" key="4">
    <source>
        <dbReference type="Proteomes" id="UP001207687"/>
    </source>
</evidence>
<reference evidence="3" key="1">
    <citation type="submission" date="2023-08" db="EMBL/GenBank/DDBJ databases">
        <title>Genomic analyses of the natural microbiome of Caenorhabditis elegans.</title>
        <authorList>
            <person name="Samuel B."/>
        </authorList>
    </citation>
    <scope>NUCLEOTIDE SEQUENCE</scope>
    <source>
        <strain evidence="3">BIGb0220</strain>
    </source>
</reference>
<name>A0AAW5TLU6_9LACT</name>
<protein>
    <recommendedName>
        <fullName evidence="5">Capsid protein</fullName>
    </recommendedName>
</protein>
<dbReference type="AlphaFoldDB" id="A0AAW5TLU6"/>
<proteinExistence type="predicted"/>